<keyword evidence="5 12" id="KW-0378">Hydrolase</keyword>
<feature type="compositionally biased region" description="Low complexity" evidence="13">
    <location>
        <begin position="44"/>
        <end position="61"/>
    </location>
</feature>
<evidence type="ECO:0000256" key="4">
    <source>
        <dbReference type="ARBA" id="ARBA00022771"/>
    </source>
</evidence>
<feature type="compositionally biased region" description="Low complexity" evidence="13">
    <location>
        <begin position="16"/>
        <end position="34"/>
    </location>
</feature>
<dbReference type="Pfam" id="PF04181">
    <property type="entry name" value="RPAP2_Rtr1"/>
    <property type="match status" value="1"/>
</dbReference>
<keyword evidence="16" id="KW-1185">Reference proteome</keyword>
<evidence type="ECO:0000256" key="9">
    <source>
        <dbReference type="ARBA" id="ARBA00047761"/>
    </source>
</evidence>
<evidence type="ECO:0000313" key="15">
    <source>
        <dbReference type="EMBL" id="ORZ32855.1"/>
    </source>
</evidence>
<dbReference type="Gene3D" id="1.25.40.820">
    <property type="match status" value="1"/>
</dbReference>
<evidence type="ECO:0000256" key="12">
    <source>
        <dbReference type="RuleBase" id="RU367080"/>
    </source>
</evidence>
<dbReference type="STRING" id="765915.A0A1Y2HE80"/>
<sequence>MCSHTMSPHSSTLHLPGRSSRLAGGPGGPSSSLLNPKIQRQRRPTAPLAESASTTPTTPTPGQKRQAAVRSTFALKRSTDKRIAAAQATLCSHSPMDPNDLRAAAAILQPAHWDEVALERNLADLCAYPLCRQSSLSPSVTSIVLGPNGHQSHDTPAALSKLQPWTPVTASQLALLPATAELASFCSRKCWLKSSFIRLQLSHDPLYLRPANAKPVSILLAEDEDAHHLALPEQVSASSSLVSYIDDMLAQAAASFSSAKTSSSVPVTENQPDPTAIIPFERVDSYGIDGHSTKADNGARRMVASRTRSRAAATVRCAAPFTIVTAAFSGVTPKACRLISSPVQPPNGAHVAKPRPNPGDHADDMVSFNLENKLQRELFLQRFEAIFRAHLVLFPPLPC</sequence>
<dbReference type="InterPro" id="IPR007308">
    <property type="entry name" value="Rtr1/RPAP2_dom"/>
</dbReference>
<evidence type="ECO:0000256" key="10">
    <source>
        <dbReference type="ARBA" id="ARBA00048336"/>
    </source>
</evidence>
<name>A0A1Y2HE80_9FUNG</name>
<dbReference type="GO" id="GO:0043175">
    <property type="term" value="F:RNA polymerase core enzyme binding"/>
    <property type="evidence" value="ECO:0007669"/>
    <property type="project" value="UniProtKB-UniRule"/>
</dbReference>
<evidence type="ECO:0000256" key="1">
    <source>
        <dbReference type="ARBA" id="ARBA00004123"/>
    </source>
</evidence>
<evidence type="ECO:0000256" key="3">
    <source>
        <dbReference type="ARBA" id="ARBA00022723"/>
    </source>
</evidence>
<comment type="similarity">
    <text evidence="2 11 12">Belongs to the RPAP2 family.</text>
</comment>
<evidence type="ECO:0000313" key="16">
    <source>
        <dbReference type="Proteomes" id="UP000193411"/>
    </source>
</evidence>
<evidence type="ECO:0000256" key="2">
    <source>
        <dbReference type="ARBA" id="ARBA00005676"/>
    </source>
</evidence>
<dbReference type="GO" id="GO:0005737">
    <property type="term" value="C:cytoplasm"/>
    <property type="evidence" value="ECO:0007669"/>
    <property type="project" value="TreeGrafter"/>
</dbReference>
<evidence type="ECO:0000256" key="6">
    <source>
        <dbReference type="ARBA" id="ARBA00022833"/>
    </source>
</evidence>
<protein>
    <recommendedName>
        <fullName evidence="12">RNA polymerase II subunit B1 CTD phosphatase RPAP2 homolog</fullName>
        <ecNumber evidence="12">3.1.3.16</ecNumber>
    </recommendedName>
</protein>
<evidence type="ECO:0000256" key="8">
    <source>
        <dbReference type="ARBA" id="ARBA00023242"/>
    </source>
</evidence>
<evidence type="ECO:0000256" key="5">
    <source>
        <dbReference type="ARBA" id="ARBA00022801"/>
    </source>
</evidence>
<accession>A0A1Y2HE80</accession>
<organism evidence="15 16">
    <name type="scientific">Catenaria anguillulae PL171</name>
    <dbReference type="NCBI Taxonomy" id="765915"/>
    <lineage>
        <taxon>Eukaryota</taxon>
        <taxon>Fungi</taxon>
        <taxon>Fungi incertae sedis</taxon>
        <taxon>Blastocladiomycota</taxon>
        <taxon>Blastocladiomycetes</taxon>
        <taxon>Blastocladiales</taxon>
        <taxon>Catenariaceae</taxon>
        <taxon>Catenaria</taxon>
    </lineage>
</organism>
<dbReference type="EC" id="3.1.3.16" evidence="12"/>
<dbReference type="PANTHER" id="PTHR14732">
    <property type="entry name" value="RNA POLYMERASE II SUBUNIT B1 CTD PHOSPHATASE RPAP2-RELATED"/>
    <property type="match status" value="1"/>
</dbReference>
<feature type="region of interest" description="Disordered" evidence="13">
    <location>
        <begin position="344"/>
        <end position="363"/>
    </location>
</feature>
<keyword evidence="7 12" id="KW-0904">Protein phosphatase</keyword>
<gene>
    <name evidence="15" type="ORF">BCR44DRAFT_313964</name>
</gene>
<keyword evidence="8 12" id="KW-0539">Nucleus</keyword>
<keyword evidence="4 12" id="KW-0863">Zinc-finger</keyword>
<feature type="region of interest" description="Disordered" evidence="13">
    <location>
        <begin position="1"/>
        <end position="69"/>
    </location>
</feature>
<comment type="caution">
    <text evidence="15">The sequence shown here is derived from an EMBL/GenBank/DDBJ whole genome shotgun (WGS) entry which is preliminary data.</text>
</comment>
<proteinExistence type="inferred from homology"/>
<dbReference type="AlphaFoldDB" id="A0A1Y2HE80"/>
<dbReference type="PROSITE" id="PS51479">
    <property type="entry name" value="ZF_RTR1"/>
    <property type="match status" value="1"/>
</dbReference>
<dbReference type="EMBL" id="MCFL01000041">
    <property type="protein sequence ID" value="ORZ32855.1"/>
    <property type="molecule type" value="Genomic_DNA"/>
</dbReference>
<comment type="subcellular location">
    <subcellularLocation>
        <location evidence="1 12">Nucleus</location>
    </subcellularLocation>
</comment>
<evidence type="ECO:0000256" key="11">
    <source>
        <dbReference type="PROSITE-ProRule" id="PRU00812"/>
    </source>
</evidence>
<evidence type="ECO:0000259" key="14">
    <source>
        <dbReference type="PROSITE" id="PS51479"/>
    </source>
</evidence>
<dbReference type="InterPro" id="IPR039693">
    <property type="entry name" value="Rtr1/RPAP2"/>
</dbReference>
<feature type="compositionally biased region" description="Polar residues" evidence="13">
    <location>
        <begin position="1"/>
        <end position="13"/>
    </location>
</feature>
<reference evidence="15 16" key="1">
    <citation type="submission" date="2016-07" db="EMBL/GenBank/DDBJ databases">
        <title>Pervasive Adenine N6-methylation of Active Genes in Fungi.</title>
        <authorList>
            <consortium name="DOE Joint Genome Institute"/>
            <person name="Mondo S.J."/>
            <person name="Dannebaum R.O."/>
            <person name="Kuo R.C."/>
            <person name="Labutti K."/>
            <person name="Haridas S."/>
            <person name="Kuo A."/>
            <person name="Salamov A."/>
            <person name="Ahrendt S.R."/>
            <person name="Lipzen A."/>
            <person name="Sullivan W."/>
            <person name="Andreopoulos W.B."/>
            <person name="Clum A."/>
            <person name="Lindquist E."/>
            <person name="Daum C."/>
            <person name="Ramamoorthy G.K."/>
            <person name="Gryganskyi A."/>
            <person name="Culley D."/>
            <person name="Magnuson J.K."/>
            <person name="James T.Y."/>
            <person name="O'Malley M.A."/>
            <person name="Stajich J.E."/>
            <person name="Spatafora J.W."/>
            <person name="Visel A."/>
            <person name="Grigoriev I.V."/>
        </authorList>
    </citation>
    <scope>NUCLEOTIDE SEQUENCE [LARGE SCALE GENOMIC DNA]</scope>
    <source>
        <strain evidence="15 16">PL171</strain>
    </source>
</reference>
<dbReference type="OrthoDB" id="2590500at2759"/>
<comment type="function">
    <text evidence="12">Putative RNA polymerase II subunit B1 C-terminal domain (CTD) phosphatase involved in RNA polymerase II transcription regulation.</text>
</comment>
<dbReference type="InterPro" id="IPR038534">
    <property type="entry name" value="Rtr1/RPAP2_sf"/>
</dbReference>
<evidence type="ECO:0000256" key="7">
    <source>
        <dbReference type="ARBA" id="ARBA00022912"/>
    </source>
</evidence>
<evidence type="ECO:0000256" key="13">
    <source>
        <dbReference type="SAM" id="MobiDB-lite"/>
    </source>
</evidence>
<dbReference type="Proteomes" id="UP000193411">
    <property type="component" value="Unassembled WGS sequence"/>
</dbReference>
<dbReference type="GO" id="GO:0005634">
    <property type="term" value="C:nucleus"/>
    <property type="evidence" value="ECO:0007669"/>
    <property type="project" value="UniProtKB-SubCell"/>
</dbReference>
<keyword evidence="6 12" id="KW-0862">Zinc</keyword>
<comment type="catalytic activity">
    <reaction evidence="9 12">
        <text>O-phospho-L-seryl-[protein] + H2O = L-seryl-[protein] + phosphate</text>
        <dbReference type="Rhea" id="RHEA:20629"/>
        <dbReference type="Rhea" id="RHEA-COMP:9863"/>
        <dbReference type="Rhea" id="RHEA-COMP:11604"/>
        <dbReference type="ChEBI" id="CHEBI:15377"/>
        <dbReference type="ChEBI" id="CHEBI:29999"/>
        <dbReference type="ChEBI" id="CHEBI:43474"/>
        <dbReference type="ChEBI" id="CHEBI:83421"/>
        <dbReference type="EC" id="3.1.3.16"/>
    </reaction>
</comment>
<feature type="domain" description="RTR1-type" evidence="14">
    <location>
        <begin position="103"/>
        <end position="210"/>
    </location>
</feature>
<keyword evidence="3 12" id="KW-0479">Metal-binding</keyword>
<comment type="catalytic activity">
    <reaction evidence="10 12">
        <text>O-phospho-L-threonyl-[protein] + H2O = L-threonyl-[protein] + phosphate</text>
        <dbReference type="Rhea" id="RHEA:47004"/>
        <dbReference type="Rhea" id="RHEA-COMP:11060"/>
        <dbReference type="Rhea" id="RHEA-COMP:11605"/>
        <dbReference type="ChEBI" id="CHEBI:15377"/>
        <dbReference type="ChEBI" id="CHEBI:30013"/>
        <dbReference type="ChEBI" id="CHEBI:43474"/>
        <dbReference type="ChEBI" id="CHEBI:61977"/>
        <dbReference type="EC" id="3.1.3.16"/>
    </reaction>
</comment>
<dbReference type="GO" id="GO:0008420">
    <property type="term" value="F:RNA polymerase II CTD heptapeptide repeat phosphatase activity"/>
    <property type="evidence" value="ECO:0007669"/>
    <property type="project" value="UniProtKB-UniRule"/>
</dbReference>
<dbReference type="GO" id="GO:0008270">
    <property type="term" value="F:zinc ion binding"/>
    <property type="evidence" value="ECO:0007669"/>
    <property type="project" value="UniProtKB-KW"/>
</dbReference>
<dbReference type="PANTHER" id="PTHR14732:SF0">
    <property type="entry name" value="RNA POLYMERASE II SUBUNIT B1 CTD PHOSPHATASE RPAP2-RELATED"/>
    <property type="match status" value="1"/>
</dbReference>